<dbReference type="Proteomes" id="UP001228504">
    <property type="component" value="Unassembled WGS sequence"/>
</dbReference>
<dbReference type="PANTHER" id="PTHR35531:SF1">
    <property type="entry name" value="INNER MEMBRANE PROTEIN YBCI-RELATED"/>
    <property type="match status" value="1"/>
</dbReference>
<feature type="transmembrane region" description="Helical" evidence="1">
    <location>
        <begin position="33"/>
        <end position="54"/>
    </location>
</feature>
<name>A0ABT9UQ56_9FIRM</name>
<keyword evidence="1" id="KW-0812">Transmembrane</keyword>
<dbReference type="InterPro" id="IPR007404">
    <property type="entry name" value="YdjM-like"/>
</dbReference>
<comment type="caution">
    <text evidence="2">The sequence shown here is derived from an EMBL/GenBank/DDBJ whole genome shotgun (WGS) entry which is preliminary data.</text>
</comment>
<protein>
    <submittedName>
        <fullName evidence="2">Inner membrane protein</fullName>
    </submittedName>
</protein>
<accession>A0ABT9UQ56</accession>
<keyword evidence="3" id="KW-1185">Reference proteome</keyword>
<feature type="transmembrane region" description="Helical" evidence="1">
    <location>
        <begin position="164"/>
        <end position="182"/>
    </location>
</feature>
<gene>
    <name evidence="2" type="ORF">J2S18_000694</name>
</gene>
<dbReference type="Pfam" id="PF04307">
    <property type="entry name" value="YdjM"/>
    <property type="match status" value="1"/>
</dbReference>
<sequence>MTRETHSSGGLLIALITLNPFITDFLKGFNKSYILLLIFVYFYSCHIGSFFPDIDMKSSYISKRHPLLSKHFGSKFKHRGFTHSLLFLIILFLVCKILITTTNGNIFVITLCYGFLVGYISHLVLDLITKEGIELLYPIKTNFKIFFIKTNSNGEKYFNKTLKLFIFILVIYNIYILSKNLFDFDIVTYLNLNKFIK</sequence>
<evidence type="ECO:0000313" key="2">
    <source>
        <dbReference type="EMBL" id="MDQ0148777.1"/>
    </source>
</evidence>
<proteinExistence type="predicted"/>
<reference evidence="2 3" key="1">
    <citation type="submission" date="2023-07" db="EMBL/GenBank/DDBJ databases">
        <title>Genomic Encyclopedia of Type Strains, Phase IV (KMG-IV): sequencing the most valuable type-strain genomes for metagenomic binning, comparative biology and taxonomic classification.</title>
        <authorList>
            <person name="Goeker M."/>
        </authorList>
    </citation>
    <scope>NUCLEOTIDE SEQUENCE [LARGE SCALE GENOMIC DNA]</scope>
    <source>
        <strain evidence="2 3">DSM 20694</strain>
    </source>
</reference>
<dbReference type="EMBL" id="JAUSUF010000001">
    <property type="protein sequence ID" value="MDQ0148777.1"/>
    <property type="molecule type" value="Genomic_DNA"/>
</dbReference>
<evidence type="ECO:0000256" key="1">
    <source>
        <dbReference type="SAM" id="Phobius"/>
    </source>
</evidence>
<dbReference type="RefSeq" id="WP_307483238.1">
    <property type="nucleotide sequence ID" value="NZ_JAUSUF010000001.1"/>
</dbReference>
<keyword evidence="1" id="KW-0472">Membrane</keyword>
<dbReference type="PANTHER" id="PTHR35531">
    <property type="entry name" value="INNER MEMBRANE PROTEIN YBCI-RELATED"/>
    <property type="match status" value="1"/>
</dbReference>
<feature type="transmembrane region" description="Helical" evidence="1">
    <location>
        <begin position="80"/>
        <end position="99"/>
    </location>
</feature>
<evidence type="ECO:0000313" key="3">
    <source>
        <dbReference type="Proteomes" id="UP001228504"/>
    </source>
</evidence>
<organism evidence="2 3">
    <name type="scientific">Eubacterium multiforme</name>
    <dbReference type="NCBI Taxonomy" id="83339"/>
    <lineage>
        <taxon>Bacteria</taxon>
        <taxon>Bacillati</taxon>
        <taxon>Bacillota</taxon>
        <taxon>Clostridia</taxon>
        <taxon>Eubacteriales</taxon>
        <taxon>Eubacteriaceae</taxon>
        <taxon>Eubacterium</taxon>
    </lineage>
</organism>
<keyword evidence="1" id="KW-1133">Transmembrane helix</keyword>
<feature type="transmembrane region" description="Helical" evidence="1">
    <location>
        <begin position="105"/>
        <end position="125"/>
    </location>
</feature>